<dbReference type="EMBL" id="JAWDIO010000002">
    <property type="protein sequence ID" value="MDU0354953.1"/>
    <property type="molecule type" value="Genomic_DNA"/>
</dbReference>
<name>A0ABU3SY63_9ALTE</name>
<dbReference type="Proteomes" id="UP001247805">
    <property type="component" value="Unassembled WGS sequence"/>
</dbReference>
<dbReference type="InterPro" id="IPR021457">
    <property type="entry name" value="DUF3108"/>
</dbReference>
<evidence type="ECO:0000313" key="2">
    <source>
        <dbReference type="Proteomes" id="UP001247805"/>
    </source>
</evidence>
<dbReference type="RefSeq" id="WP_316028067.1">
    <property type="nucleotide sequence ID" value="NZ_JAWDIO010000002.1"/>
</dbReference>
<keyword evidence="2" id="KW-1185">Reference proteome</keyword>
<proteinExistence type="predicted"/>
<evidence type="ECO:0000313" key="1">
    <source>
        <dbReference type="EMBL" id="MDU0354953.1"/>
    </source>
</evidence>
<accession>A0ABU3SY63</accession>
<organism evidence="1 2">
    <name type="scientific">Paraglaciecola aquimarina</name>
    <dbReference type="NCBI Taxonomy" id="1235557"/>
    <lineage>
        <taxon>Bacteria</taxon>
        <taxon>Pseudomonadati</taxon>
        <taxon>Pseudomonadota</taxon>
        <taxon>Gammaproteobacteria</taxon>
        <taxon>Alteromonadales</taxon>
        <taxon>Alteromonadaceae</taxon>
        <taxon>Paraglaciecola</taxon>
    </lineage>
</organism>
<gene>
    <name evidence="1" type="ORF">RS130_14465</name>
</gene>
<protein>
    <submittedName>
        <fullName evidence="1">DUF3108 domain-containing protein</fullName>
    </submittedName>
</protein>
<comment type="caution">
    <text evidence="1">The sequence shown here is derived from an EMBL/GenBank/DDBJ whole genome shotgun (WGS) entry which is preliminary data.</text>
</comment>
<sequence length="155" mass="17866">MSTFAYKNGQIIPNIYHYERTGTGADKKISIEFVDSEIKINNGAPIIWDGQFDNQLYRLDTQLKLAAGQKTFSYDLINSRGELRHYDLRVLGTETVDLPYGEIQGVKVKLDRKNSSRETLAWFAPELNYQLVKLQQFKDGDEQGEIRLKSFQLLD</sequence>
<reference evidence="1 2" key="1">
    <citation type="submission" date="2023-10" db="EMBL/GenBank/DDBJ databases">
        <title>Glaciecola aquimarina strain GGW-M5 nov., isolated from a coastal seawater.</title>
        <authorList>
            <person name="Bayburt H."/>
            <person name="Kim J.M."/>
            <person name="Choi B.J."/>
            <person name="Jeon C.O."/>
        </authorList>
    </citation>
    <scope>NUCLEOTIDE SEQUENCE [LARGE SCALE GENOMIC DNA]</scope>
    <source>
        <strain evidence="1 2">KCTC 32108</strain>
    </source>
</reference>
<dbReference type="Pfam" id="PF11306">
    <property type="entry name" value="DUF3108"/>
    <property type="match status" value="1"/>
</dbReference>